<evidence type="ECO:0000313" key="6">
    <source>
        <dbReference type="EMBL" id="EJT99459.1"/>
    </source>
</evidence>
<dbReference type="OrthoDB" id="18648at2759"/>
<comment type="subcellular location">
    <subcellularLocation>
        <location evidence="2">Vacuole membrane</location>
        <topology evidence="2">Peripheral membrane protein</topology>
    </subcellularLocation>
</comment>
<sequence length="659" mass="75017">MSSPAVATPLIALLLVTTSSTLGTSIIFRYPPYPSSSARLMRPLPYRQGARHGLDGMYQASHLPSDEEEEEAEEEQVREMEASGRWVEEQVEYLFPRPIWESRPTTPLSTRSSSRPPPSPKLGTKLKKDYDTVLSFSSATLAEILEPARELCYQKFELVVDDLAFVGHPVCVARDGVWRMDNIAPPSSPRNEPTEKRERISFFHLVLVLDRPDPASYHSADLSSFLAPYHAQVAFKLTAGLVHEEVRAEYVSKHCARLAEMQERVRGKGGWYDQFCDEATGEAGDELARVMREVFEAVSRDGSARVRINHIVVDVQLPPADDEDEEDESENLDLEKTVYGWVPRLRPWSALLMLEEVDELPEEVEDQEFRQRFFDTLEPTLSLSDMSNLLDLDLWADVYPLARALIYTRKAKLVDVVRENLKSVYYPTSSVEPCPADHFHDFSRAFPTLPHLATILSSLSLSPVPFSSIVPASKDRPLYLEALIWLLKRNLLQMMHVRVRLIAPQELKESFALHRARKLSMTMTEPTSSSYSPETPFLANGLLSPMLLQRTRLPVHQPGSEEDSSSDQEQEEELVPGVIVDPGRASKIERRWLDEMNRGKEQRVVDLFERLLPYFDGKTTVDEILYRTEVGRRDLREVLHLYDPYVSLEPGTELSNNPI</sequence>
<dbReference type="PANTHER" id="PTHR13153">
    <property type="entry name" value="CGTHBA PROTEIN -14 GENE PROTEIN"/>
    <property type="match status" value="1"/>
</dbReference>
<dbReference type="Pfam" id="PF24064">
    <property type="entry name" value="HTH_NPRL3"/>
    <property type="match status" value="1"/>
</dbReference>
<feature type="compositionally biased region" description="Acidic residues" evidence="3">
    <location>
        <begin position="560"/>
        <end position="574"/>
    </location>
</feature>
<proteinExistence type="inferred from homology"/>
<dbReference type="GO" id="GO:0038202">
    <property type="term" value="P:TORC1 signaling"/>
    <property type="evidence" value="ECO:0007669"/>
    <property type="project" value="TreeGrafter"/>
</dbReference>
<feature type="compositionally biased region" description="Low complexity" evidence="3">
    <location>
        <begin position="104"/>
        <end position="114"/>
    </location>
</feature>
<evidence type="ECO:0000256" key="3">
    <source>
        <dbReference type="SAM" id="MobiDB-lite"/>
    </source>
</evidence>
<dbReference type="GO" id="GO:0051321">
    <property type="term" value="P:meiotic cell cycle"/>
    <property type="evidence" value="ECO:0007669"/>
    <property type="project" value="UniProtKB-UniRule"/>
</dbReference>
<dbReference type="Pfam" id="PF03666">
    <property type="entry name" value="NPR3"/>
    <property type="match status" value="2"/>
</dbReference>
<dbReference type="GO" id="GO:0005774">
    <property type="term" value="C:vacuolar membrane"/>
    <property type="evidence" value="ECO:0007669"/>
    <property type="project" value="UniProtKB-SubCell"/>
</dbReference>
<organism evidence="6 7">
    <name type="scientific">Dacryopinax primogenitus (strain DJM 731)</name>
    <name type="common">Brown rot fungus</name>
    <dbReference type="NCBI Taxonomy" id="1858805"/>
    <lineage>
        <taxon>Eukaryota</taxon>
        <taxon>Fungi</taxon>
        <taxon>Dikarya</taxon>
        <taxon>Basidiomycota</taxon>
        <taxon>Agaricomycotina</taxon>
        <taxon>Dacrymycetes</taxon>
        <taxon>Dacrymycetales</taxon>
        <taxon>Dacrymycetaceae</taxon>
        <taxon>Dacryopinax</taxon>
    </lineage>
</organism>
<dbReference type="GeneID" id="63684083"/>
<feature type="region of interest" description="Disordered" evidence="3">
    <location>
        <begin position="57"/>
        <end position="82"/>
    </location>
</feature>
<dbReference type="InterPro" id="IPR056603">
    <property type="entry name" value="HTH_NPRL3"/>
</dbReference>
<keyword evidence="7" id="KW-1185">Reference proteome</keyword>
<feature type="domain" description="GATOR1 complex protein NPRL3 C-terminal HTH" evidence="5">
    <location>
        <begin position="586"/>
        <end position="646"/>
    </location>
</feature>
<comment type="function">
    <text evidence="2">Mediates inactivation of the TORC1 complex in response to amino acid starvation. Required for meiotic nuclear division.</text>
</comment>
<dbReference type="GO" id="GO:1904262">
    <property type="term" value="P:negative regulation of TORC1 signaling"/>
    <property type="evidence" value="ECO:0007669"/>
    <property type="project" value="TreeGrafter"/>
</dbReference>
<evidence type="ECO:0000256" key="1">
    <source>
        <dbReference type="ARBA" id="ARBA00010546"/>
    </source>
</evidence>
<accession>M5FV41</accession>
<dbReference type="PANTHER" id="PTHR13153:SF5">
    <property type="entry name" value="GATOR COMPLEX PROTEIN NPRL3"/>
    <property type="match status" value="1"/>
</dbReference>
<evidence type="ECO:0000259" key="5">
    <source>
        <dbReference type="Pfam" id="PF24064"/>
    </source>
</evidence>
<feature type="region of interest" description="Disordered" evidence="3">
    <location>
        <begin position="555"/>
        <end position="576"/>
    </location>
</feature>
<protein>
    <recommendedName>
        <fullName evidence="2">Nitrogen permease regulator 3</fullName>
    </recommendedName>
    <alternativeName>
        <fullName evidence="2">Required for meiotic nuclear division protein 11</fullName>
    </alternativeName>
</protein>
<dbReference type="RefSeq" id="XP_040626357.1">
    <property type="nucleotide sequence ID" value="XM_040769021.1"/>
</dbReference>
<comment type="similarity">
    <text evidence="1 2">Belongs to the NPR3 family.</text>
</comment>
<dbReference type="STRING" id="1858805.M5FV41"/>
<evidence type="ECO:0000256" key="4">
    <source>
        <dbReference type="SAM" id="SignalP"/>
    </source>
</evidence>
<dbReference type="OMA" id="RTDYVWK"/>
<dbReference type="GO" id="GO:0034198">
    <property type="term" value="P:cellular response to amino acid starvation"/>
    <property type="evidence" value="ECO:0007669"/>
    <property type="project" value="TreeGrafter"/>
</dbReference>
<dbReference type="GO" id="GO:1990130">
    <property type="term" value="C:GATOR1 complex"/>
    <property type="evidence" value="ECO:0007669"/>
    <property type="project" value="TreeGrafter"/>
</dbReference>
<dbReference type="AlphaFoldDB" id="M5FV41"/>
<keyword evidence="2" id="KW-0469">Meiosis</keyword>
<keyword evidence="2 4" id="KW-0732">Signal</keyword>
<evidence type="ECO:0000313" key="7">
    <source>
        <dbReference type="Proteomes" id="UP000030653"/>
    </source>
</evidence>
<dbReference type="InterPro" id="IPR005365">
    <property type="entry name" value="Npr3"/>
</dbReference>
<name>M5FV41_DACPD</name>
<reference evidence="6 7" key="1">
    <citation type="journal article" date="2012" name="Science">
        <title>The Paleozoic origin of enzymatic lignin decomposition reconstructed from 31 fungal genomes.</title>
        <authorList>
            <person name="Floudas D."/>
            <person name="Binder M."/>
            <person name="Riley R."/>
            <person name="Barry K."/>
            <person name="Blanchette R.A."/>
            <person name="Henrissat B."/>
            <person name="Martinez A.T."/>
            <person name="Otillar R."/>
            <person name="Spatafora J.W."/>
            <person name="Yadav J.S."/>
            <person name="Aerts A."/>
            <person name="Benoit I."/>
            <person name="Boyd A."/>
            <person name="Carlson A."/>
            <person name="Copeland A."/>
            <person name="Coutinho P.M."/>
            <person name="de Vries R.P."/>
            <person name="Ferreira P."/>
            <person name="Findley K."/>
            <person name="Foster B."/>
            <person name="Gaskell J."/>
            <person name="Glotzer D."/>
            <person name="Gorecki P."/>
            <person name="Heitman J."/>
            <person name="Hesse C."/>
            <person name="Hori C."/>
            <person name="Igarashi K."/>
            <person name="Jurgens J.A."/>
            <person name="Kallen N."/>
            <person name="Kersten P."/>
            <person name="Kohler A."/>
            <person name="Kuees U."/>
            <person name="Kumar T.K.A."/>
            <person name="Kuo A."/>
            <person name="LaButti K."/>
            <person name="Larrondo L.F."/>
            <person name="Lindquist E."/>
            <person name="Ling A."/>
            <person name="Lombard V."/>
            <person name="Lucas S."/>
            <person name="Lundell T."/>
            <person name="Martin R."/>
            <person name="McLaughlin D.J."/>
            <person name="Morgenstern I."/>
            <person name="Morin E."/>
            <person name="Murat C."/>
            <person name="Nagy L.G."/>
            <person name="Nolan M."/>
            <person name="Ohm R.A."/>
            <person name="Patyshakuliyeva A."/>
            <person name="Rokas A."/>
            <person name="Ruiz-Duenas F.J."/>
            <person name="Sabat G."/>
            <person name="Salamov A."/>
            <person name="Samejima M."/>
            <person name="Schmutz J."/>
            <person name="Slot J.C."/>
            <person name="St John F."/>
            <person name="Stenlid J."/>
            <person name="Sun H."/>
            <person name="Sun S."/>
            <person name="Syed K."/>
            <person name="Tsang A."/>
            <person name="Wiebenga A."/>
            <person name="Young D."/>
            <person name="Pisabarro A."/>
            <person name="Eastwood D.C."/>
            <person name="Martin F."/>
            <person name="Cullen D."/>
            <person name="Grigoriev I.V."/>
            <person name="Hibbett D.S."/>
        </authorList>
    </citation>
    <scope>NUCLEOTIDE SEQUENCE [LARGE SCALE GENOMIC DNA]</scope>
    <source>
        <strain evidence="6 7">DJM-731 SS1</strain>
    </source>
</reference>
<dbReference type="GO" id="GO:0010508">
    <property type="term" value="P:positive regulation of autophagy"/>
    <property type="evidence" value="ECO:0007669"/>
    <property type="project" value="TreeGrafter"/>
</dbReference>
<dbReference type="Proteomes" id="UP000030653">
    <property type="component" value="Unassembled WGS sequence"/>
</dbReference>
<dbReference type="HOGENOM" id="CLU_021922_0_0_1"/>
<feature type="signal peptide" evidence="4">
    <location>
        <begin position="1"/>
        <end position="23"/>
    </location>
</feature>
<dbReference type="EMBL" id="JH795870">
    <property type="protein sequence ID" value="EJT99459.1"/>
    <property type="molecule type" value="Genomic_DNA"/>
</dbReference>
<feature type="chain" id="PRO_5004067337" description="Nitrogen permease regulator 3" evidence="4">
    <location>
        <begin position="24"/>
        <end position="659"/>
    </location>
</feature>
<evidence type="ECO:0000256" key="2">
    <source>
        <dbReference type="RuleBase" id="RU368069"/>
    </source>
</evidence>
<gene>
    <name evidence="6" type="ORF">DACRYDRAFT_110180</name>
</gene>
<feature type="region of interest" description="Disordered" evidence="3">
    <location>
        <begin position="104"/>
        <end position="125"/>
    </location>
</feature>